<dbReference type="Proteomes" id="UP000650466">
    <property type="component" value="Unassembled WGS sequence"/>
</dbReference>
<dbReference type="EMBL" id="JACVVD010000014">
    <property type="protein sequence ID" value="MBD0383968.1"/>
    <property type="molecule type" value="Genomic_DNA"/>
</dbReference>
<dbReference type="GO" id="GO:0046872">
    <property type="term" value="F:metal ion binding"/>
    <property type="evidence" value="ECO:0007669"/>
    <property type="project" value="UniProtKB-KW"/>
</dbReference>
<accession>A0A926QMI7</accession>
<evidence type="ECO:0000313" key="5">
    <source>
        <dbReference type="Proteomes" id="UP000650466"/>
    </source>
</evidence>
<comment type="caution">
    <text evidence="4">The sequence shown here is derived from an EMBL/GenBank/DDBJ whole genome shotgun (WGS) entry which is preliminary data.</text>
</comment>
<dbReference type="GO" id="GO:0044281">
    <property type="term" value="P:small molecule metabolic process"/>
    <property type="evidence" value="ECO:0007669"/>
    <property type="project" value="UniProtKB-ARBA"/>
</dbReference>
<organism evidence="4 5">
    <name type="scientific">Paenibacillus sedimenti</name>
    <dbReference type="NCBI Taxonomy" id="2770274"/>
    <lineage>
        <taxon>Bacteria</taxon>
        <taxon>Bacillati</taxon>
        <taxon>Bacillota</taxon>
        <taxon>Bacilli</taxon>
        <taxon>Bacillales</taxon>
        <taxon>Paenibacillaceae</taxon>
        <taxon>Paenibacillus</taxon>
    </lineage>
</organism>
<dbReference type="AlphaFoldDB" id="A0A926QMI7"/>
<dbReference type="Gene3D" id="3.90.850.10">
    <property type="entry name" value="Fumarylacetoacetase-like, C-terminal domain"/>
    <property type="match status" value="1"/>
</dbReference>
<protein>
    <submittedName>
        <fullName evidence="4">Fumarylacetoacetate hydrolase family protein</fullName>
    </submittedName>
</protein>
<dbReference type="InterPro" id="IPR036663">
    <property type="entry name" value="Fumarylacetoacetase_C_sf"/>
</dbReference>
<evidence type="ECO:0000256" key="1">
    <source>
        <dbReference type="ARBA" id="ARBA00010211"/>
    </source>
</evidence>
<dbReference type="InterPro" id="IPR011234">
    <property type="entry name" value="Fumarylacetoacetase-like_C"/>
</dbReference>
<dbReference type="InterPro" id="IPR051121">
    <property type="entry name" value="FAH"/>
</dbReference>
<evidence type="ECO:0000256" key="2">
    <source>
        <dbReference type="ARBA" id="ARBA00022723"/>
    </source>
</evidence>
<dbReference type="GO" id="GO:0016787">
    <property type="term" value="F:hydrolase activity"/>
    <property type="evidence" value="ECO:0007669"/>
    <property type="project" value="UniProtKB-KW"/>
</dbReference>
<name>A0A926QMI7_9BACL</name>
<dbReference type="Pfam" id="PF01557">
    <property type="entry name" value="FAA_hydrolase"/>
    <property type="match status" value="1"/>
</dbReference>
<dbReference type="PANTHER" id="PTHR42796:SF4">
    <property type="entry name" value="FUMARYLACETOACETATE HYDROLASE DOMAIN-CONTAINING PROTEIN 2A"/>
    <property type="match status" value="1"/>
</dbReference>
<feature type="domain" description="Fumarylacetoacetase-like C-terminal" evidence="3">
    <location>
        <begin position="86"/>
        <end position="284"/>
    </location>
</feature>
<evidence type="ECO:0000313" key="4">
    <source>
        <dbReference type="EMBL" id="MBD0383968.1"/>
    </source>
</evidence>
<keyword evidence="4" id="KW-0378">Hydrolase</keyword>
<dbReference type="RefSeq" id="WP_188177747.1">
    <property type="nucleotide sequence ID" value="NZ_JACVVD010000014.1"/>
</dbReference>
<comment type="similarity">
    <text evidence="1">Belongs to the FAH family.</text>
</comment>
<keyword evidence="2" id="KW-0479">Metal-binding</keyword>
<proteinExistence type="inferred from homology"/>
<keyword evidence="5" id="KW-1185">Reference proteome</keyword>
<sequence length="285" mass="31706">MKLATVKINGEETAAVISDDKVILIKTINEIENKDWSTDLFHILQSDQLSEMNLWYKNEGENELRDFPHIQADEISYAPLYRNPGKILGVGMNYMEKAIELSGKAPEEMPVIFMKPDTSLIGAGEAIQLPAQSSNVTAEAELGIIIGKSCKDVKEEDAYSVVAGFTTTLDMTAKDIHAKNPRYLQLAKSFNTFFSFGPYFITADEFPELKDVTVETVLNGEVHHRNVVANMMYQPGWIVSFISHIMTLYPGDIIMTGTPGSVVIREGDVAQCNIEPFKPLRNPIA</sequence>
<evidence type="ECO:0000259" key="3">
    <source>
        <dbReference type="Pfam" id="PF01557"/>
    </source>
</evidence>
<dbReference type="SUPFAM" id="SSF56529">
    <property type="entry name" value="FAH"/>
    <property type="match status" value="1"/>
</dbReference>
<gene>
    <name evidence="4" type="ORF">ICC18_28335</name>
</gene>
<dbReference type="PANTHER" id="PTHR42796">
    <property type="entry name" value="FUMARYLACETOACETATE HYDROLASE DOMAIN-CONTAINING PROTEIN 2A-RELATED"/>
    <property type="match status" value="1"/>
</dbReference>
<reference evidence="4" key="1">
    <citation type="submission" date="2020-09" db="EMBL/GenBank/DDBJ databases">
        <title>Draft Genome Sequence of Paenibacillus sp. WST5.</title>
        <authorList>
            <person name="Bao Z."/>
        </authorList>
    </citation>
    <scope>NUCLEOTIDE SEQUENCE</scope>
    <source>
        <strain evidence="4">WST5</strain>
    </source>
</reference>